<feature type="domain" description="Zn(2)-C6 fungal-type" evidence="5">
    <location>
        <begin position="67"/>
        <end position="98"/>
    </location>
</feature>
<evidence type="ECO:0000313" key="7">
    <source>
        <dbReference type="Proteomes" id="UP000027265"/>
    </source>
</evidence>
<evidence type="ECO:0000259" key="5">
    <source>
        <dbReference type="PROSITE" id="PS50048"/>
    </source>
</evidence>
<dbReference type="PROSITE" id="PS00463">
    <property type="entry name" value="ZN2_CY6_FUNGAL_1"/>
    <property type="match status" value="1"/>
</dbReference>
<dbReference type="InterPro" id="IPR001138">
    <property type="entry name" value="Zn2Cys6_DnaBD"/>
</dbReference>
<name>A0A067PIY0_9AGAM</name>
<feature type="compositionally biased region" description="Polar residues" evidence="4">
    <location>
        <begin position="161"/>
        <end position="174"/>
    </location>
</feature>
<dbReference type="SMART" id="SM00066">
    <property type="entry name" value="GAL4"/>
    <property type="match status" value="1"/>
</dbReference>
<organism evidence="6 7">
    <name type="scientific">Jaapia argillacea MUCL 33604</name>
    <dbReference type="NCBI Taxonomy" id="933084"/>
    <lineage>
        <taxon>Eukaryota</taxon>
        <taxon>Fungi</taxon>
        <taxon>Dikarya</taxon>
        <taxon>Basidiomycota</taxon>
        <taxon>Agaricomycotina</taxon>
        <taxon>Agaricomycetes</taxon>
        <taxon>Agaricomycetidae</taxon>
        <taxon>Jaapiales</taxon>
        <taxon>Jaapiaceae</taxon>
        <taxon>Jaapia</taxon>
    </lineage>
</organism>
<dbReference type="Gene3D" id="4.10.240.10">
    <property type="entry name" value="Zn(2)-C6 fungal-type DNA-binding domain"/>
    <property type="match status" value="1"/>
</dbReference>
<evidence type="ECO:0000256" key="3">
    <source>
        <dbReference type="SAM" id="Coils"/>
    </source>
</evidence>
<feature type="coiled-coil region" evidence="3">
    <location>
        <begin position="113"/>
        <end position="140"/>
    </location>
</feature>
<proteinExistence type="predicted"/>
<feature type="compositionally biased region" description="Low complexity" evidence="4">
    <location>
        <begin position="230"/>
        <end position="247"/>
    </location>
</feature>
<dbReference type="EMBL" id="KL197760">
    <property type="protein sequence ID" value="KDQ50411.1"/>
    <property type="molecule type" value="Genomic_DNA"/>
</dbReference>
<feature type="region of interest" description="Disordered" evidence="4">
    <location>
        <begin position="185"/>
        <end position="296"/>
    </location>
</feature>
<dbReference type="InterPro" id="IPR050613">
    <property type="entry name" value="Sec_Metabolite_Reg"/>
</dbReference>
<dbReference type="STRING" id="933084.A0A067PIY0"/>
<dbReference type="PROSITE" id="PS50048">
    <property type="entry name" value="ZN2_CY6_FUNGAL_2"/>
    <property type="match status" value="1"/>
</dbReference>
<dbReference type="Pfam" id="PF00172">
    <property type="entry name" value="Zn_clus"/>
    <property type="match status" value="1"/>
</dbReference>
<dbReference type="GO" id="GO:0005634">
    <property type="term" value="C:nucleus"/>
    <property type="evidence" value="ECO:0007669"/>
    <property type="project" value="UniProtKB-SubCell"/>
</dbReference>
<keyword evidence="2" id="KW-0539">Nucleus</keyword>
<feature type="region of interest" description="Disordered" evidence="4">
    <location>
        <begin position="1"/>
        <end position="67"/>
    </location>
</feature>
<dbReference type="PANTHER" id="PTHR31001:SF89">
    <property type="entry name" value="ZN(2)-C6 FUNGAL-TYPE DOMAIN-CONTAINING PROTEIN"/>
    <property type="match status" value="1"/>
</dbReference>
<evidence type="ECO:0000256" key="4">
    <source>
        <dbReference type="SAM" id="MobiDB-lite"/>
    </source>
</evidence>
<dbReference type="AlphaFoldDB" id="A0A067PIY0"/>
<evidence type="ECO:0000256" key="2">
    <source>
        <dbReference type="ARBA" id="ARBA00023242"/>
    </source>
</evidence>
<accession>A0A067PIY0</accession>
<sequence>MYQSLPTGTQYTYPAPQQNPSSSEGRGSFDRATVSPEANREDPAGAGNSEPDEQGPPKKKRRRQALSCTECKRRKIKCDRAQPCGPCTRRNEQSKCQWNIIEPTDKTVPRGEFDELKAKFDELKASFDDLKARHDRLESAVARIPTPLFASQLPGPSSHYMTTSPIGASSSSHLTAGIPSHPAMVSAGTYHGMPPPAVPLASSSMESPRSPRRARSSSSSSSTYHRQHDPPTSSPTSAKPSPLSLAAIMTGPDSQEPKKSQAQTFIRQLDKRLRPSPPPVQAPAPGSLAGPTLHTHHPLHSQHLVLHTEHRRTIHS</sequence>
<dbReference type="GO" id="GO:0000981">
    <property type="term" value="F:DNA-binding transcription factor activity, RNA polymerase II-specific"/>
    <property type="evidence" value="ECO:0007669"/>
    <property type="project" value="InterPro"/>
</dbReference>
<dbReference type="HOGENOM" id="CLU_880180_0_0_1"/>
<feature type="region of interest" description="Disordered" evidence="4">
    <location>
        <begin position="161"/>
        <end position="180"/>
    </location>
</feature>
<dbReference type="PANTHER" id="PTHR31001">
    <property type="entry name" value="UNCHARACTERIZED TRANSCRIPTIONAL REGULATORY PROTEIN"/>
    <property type="match status" value="1"/>
</dbReference>
<dbReference type="GO" id="GO:0008270">
    <property type="term" value="F:zinc ion binding"/>
    <property type="evidence" value="ECO:0007669"/>
    <property type="project" value="InterPro"/>
</dbReference>
<dbReference type="Proteomes" id="UP000027265">
    <property type="component" value="Unassembled WGS sequence"/>
</dbReference>
<reference evidence="7" key="1">
    <citation type="journal article" date="2014" name="Proc. Natl. Acad. Sci. U.S.A.">
        <title>Extensive sampling of basidiomycete genomes demonstrates inadequacy of the white-rot/brown-rot paradigm for wood decay fungi.</title>
        <authorList>
            <person name="Riley R."/>
            <person name="Salamov A.A."/>
            <person name="Brown D.W."/>
            <person name="Nagy L.G."/>
            <person name="Floudas D."/>
            <person name="Held B.W."/>
            <person name="Levasseur A."/>
            <person name="Lombard V."/>
            <person name="Morin E."/>
            <person name="Otillar R."/>
            <person name="Lindquist E.A."/>
            <person name="Sun H."/>
            <person name="LaButti K.M."/>
            <person name="Schmutz J."/>
            <person name="Jabbour D."/>
            <person name="Luo H."/>
            <person name="Baker S.E."/>
            <person name="Pisabarro A.G."/>
            <person name="Walton J.D."/>
            <person name="Blanchette R.A."/>
            <person name="Henrissat B."/>
            <person name="Martin F."/>
            <person name="Cullen D."/>
            <person name="Hibbett D.S."/>
            <person name="Grigoriev I.V."/>
        </authorList>
    </citation>
    <scope>NUCLEOTIDE SEQUENCE [LARGE SCALE GENOMIC DNA]</scope>
    <source>
        <strain evidence="7">MUCL 33604</strain>
    </source>
</reference>
<comment type="subcellular location">
    <subcellularLocation>
        <location evidence="1">Nucleus</location>
    </subcellularLocation>
</comment>
<dbReference type="SUPFAM" id="SSF57701">
    <property type="entry name" value="Zn2/Cys6 DNA-binding domain"/>
    <property type="match status" value="1"/>
</dbReference>
<gene>
    <name evidence="6" type="ORF">JAAARDRAFT_42073</name>
</gene>
<dbReference type="CDD" id="cd00067">
    <property type="entry name" value="GAL4"/>
    <property type="match status" value="1"/>
</dbReference>
<dbReference type="InterPro" id="IPR036864">
    <property type="entry name" value="Zn2-C6_fun-type_DNA-bd_sf"/>
</dbReference>
<evidence type="ECO:0000256" key="1">
    <source>
        <dbReference type="ARBA" id="ARBA00004123"/>
    </source>
</evidence>
<keyword evidence="7" id="KW-1185">Reference proteome</keyword>
<keyword evidence="3" id="KW-0175">Coiled coil</keyword>
<dbReference type="InParanoid" id="A0A067PIY0"/>
<protein>
    <recommendedName>
        <fullName evidence="5">Zn(2)-C6 fungal-type domain-containing protein</fullName>
    </recommendedName>
</protein>
<feature type="compositionally biased region" description="Polar residues" evidence="4">
    <location>
        <begin position="1"/>
        <end position="25"/>
    </location>
</feature>
<evidence type="ECO:0000313" key="6">
    <source>
        <dbReference type="EMBL" id="KDQ50411.1"/>
    </source>
</evidence>
<dbReference type="OrthoDB" id="3362851at2759"/>